<dbReference type="EMBL" id="CM047740">
    <property type="protein sequence ID" value="KAJ0041249.1"/>
    <property type="molecule type" value="Genomic_DNA"/>
</dbReference>
<keyword evidence="2" id="KW-1185">Reference proteome</keyword>
<sequence length="174" mass="19511">MTNSTTSFFINCNNAGAEFVRAVVDGVPVAEVSEPVYVPDQIVYSFFPLNGVSKYEGISKPLLAVQITELVDGIFIGCTINYCVADGTSFWHFFNSWSKMSRGFDCVSKPPVLQRWFLRDTDCPIHMPLSISEQLSNTFKPPPLQQREVFSKLKTKVNAELGYVAWQINNIVAM</sequence>
<evidence type="ECO:0000313" key="1">
    <source>
        <dbReference type="EMBL" id="KAJ0041249.1"/>
    </source>
</evidence>
<protein>
    <submittedName>
        <fullName evidence="1">Uncharacterized protein</fullName>
    </submittedName>
</protein>
<proteinExistence type="predicted"/>
<gene>
    <name evidence="1" type="ORF">Pint_28028</name>
</gene>
<accession>A0ACC0YV24</accession>
<dbReference type="Proteomes" id="UP001163603">
    <property type="component" value="Chromosome 5"/>
</dbReference>
<reference evidence="2" key="1">
    <citation type="journal article" date="2023" name="G3 (Bethesda)">
        <title>Genome assembly and association tests identify interacting loci associated with vigor, precocity, and sex in interspecific pistachio rootstocks.</title>
        <authorList>
            <person name="Palmer W."/>
            <person name="Jacygrad E."/>
            <person name="Sagayaradj S."/>
            <person name="Cavanaugh K."/>
            <person name="Han R."/>
            <person name="Bertier L."/>
            <person name="Beede B."/>
            <person name="Kafkas S."/>
            <person name="Golino D."/>
            <person name="Preece J."/>
            <person name="Michelmore R."/>
        </authorList>
    </citation>
    <scope>NUCLEOTIDE SEQUENCE [LARGE SCALE GENOMIC DNA]</scope>
</reference>
<organism evidence="1 2">
    <name type="scientific">Pistacia integerrima</name>
    <dbReference type="NCBI Taxonomy" id="434235"/>
    <lineage>
        <taxon>Eukaryota</taxon>
        <taxon>Viridiplantae</taxon>
        <taxon>Streptophyta</taxon>
        <taxon>Embryophyta</taxon>
        <taxon>Tracheophyta</taxon>
        <taxon>Spermatophyta</taxon>
        <taxon>Magnoliopsida</taxon>
        <taxon>eudicotyledons</taxon>
        <taxon>Gunneridae</taxon>
        <taxon>Pentapetalae</taxon>
        <taxon>rosids</taxon>
        <taxon>malvids</taxon>
        <taxon>Sapindales</taxon>
        <taxon>Anacardiaceae</taxon>
        <taxon>Pistacia</taxon>
    </lineage>
</organism>
<comment type="caution">
    <text evidence="1">The sequence shown here is derived from an EMBL/GenBank/DDBJ whole genome shotgun (WGS) entry which is preliminary data.</text>
</comment>
<name>A0ACC0YV24_9ROSI</name>
<evidence type="ECO:0000313" key="2">
    <source>
        <dbReference type="Proteomes" id="UP001163603"/>
    </source>
</evidence>